<dbReference type="Pfam" id="PF21597">
    <property type="entry name" value="TetR_C_43"/>
    <property type="match status" value="1"/>
</dbReference>
<evidence type="ECO:0000256" key="1">
    <source>
        <dbReference type="ARBA" id="ARBA00023015"/>
    </source>
</evidence>
<evidence type="ECO:0000256" key="3">
    <source>
        <dbReference type="ARBA" id="ARBA00023163"/>
    </source>
</evidence>
<dbReference type="Pfam" id="PF00440">
    <property type="entry name" value="TetR_N"/>
    <property type="match status" value="1"/>
</dbReference>
<dbReference type="SUPFAM" id="SSF46689">
    <property type="entry name" value="Homeodomain-like"/>
    <property type="match status" value="1"/>
</dbReference>
<keyword evidence="7" id="KW-1185">Reference proteome</keyword>
<dbReference type="InterPro" id="IPR009057">
    <property type="entry name" value="Homeodomain-like_sf"/>
</dbReference>
<evidence type="ECO:0000256" key="4">
    <source>
        <dbReference type="PROSITE-ProRule" id="PRU00335"/>
    </source>
</evidence>
<dbReference type="InterPro" id="IPR050109">
    <property type="entry name" value="HTH-type_TetR-like_transc_reg"/>
</dbReference>
<feature type="domain" description="HTH tetR-type" evidence="5">
    <location>
        <begin position="1"/>
        <end position="37"/>
    </location>
</feature>
<dbReference type="PANTHER" id="PTHR30055">
    <property type="entry name" value="HTH-TYPE TRANSCRIPTIONAL REGULATOR RUTR"/>
    <property type="match status" value="1"/>
</dbReference>
<dbReference type="EMBL" id="BAABHS010000020">
    <property type="protein sequence ID" value="GAA4978304.1"/>
    <property type="molecule type" value="Genomic_DNA"/>
</dbReference>
<accession>A0ABP9HUB2</accession>
<dbReference type="PANTHER" id="PTHR30055:SF234">
    <property type="entry name" value="HTH-TYPE TRANSCRIPTIONAL REGULATOR BETI"/>
    <property type="match status" value="1"/>
</dbReference>
<evidence type="ECO:0000259" key="5">
    <source>
        <dbReference type="PROSITE" id="PS50977"/>
    </source>
</evidence>
<dbReference type="InterPro" id="IPR036271">
    <property type="entry name" value="Tet_transcr_reg_TetR-rel_C_sf"/>
</dbReference>
<sequence length="154" mass="16523">MPEVARAAGVGTGTVYRHFPTRQALVEAAAELRFAEILQFARTDCLRDPESGQGLARYLRHVGQILADDQGLSASVAATVGSSAPRGEILAQLELAVGELIDQGRSARTLREDLAVSDVYMLVGALSAIIRTGSGDWRRFIDLAFDGLRPRTGN</sequence>
<dbReference type="SUPFAM" id="SSF48498">
    <property type="entry name" value="Tetracyclin repressor-like, C-terminal domain"/>
    <property type="match status" value="1"/>
</dbReference>
<evidence type="ECO:0000313" key="6">
    <source>
        <dbReference type="EMBL" id="GAA4978304.1"/>
    </source>
</evidence>
<dbReference type="Proteomes" id="UP001500466">
    <property type="component" value="Unassembled WGS sequence"/>
</dbReference>
<name>A0ABP9HUB2_9ACTN</name>
<keyword evidence="1" id="KW-0805">Transcription regulation</keyword>
<comment type="caution">
    <text evidence="4">Lacks conserved residue(s) required for the propagation of feature annotation.</text>
</comment>
<keyword evidence="3" id="KW-0804">Transcription</keyword>
<proteinExistence type="predicted"/>
<evidence type="ECO:0000313" key="7">
    <source>
        <dbReference type="Proteomes" id="UP001500466"/>
    </source>
</evidence>
<keyword evidence="2 4" id="KW-0238">DNA-binding</keyword>
<dbReference type="InterPro" id="IPR049445">
    <property type="entry name" value="TetR_SbtR-like_C"/>
</dbReference>
<reference evidence="7" key="1">
    <citation type="journal article" date="2019" name="Int. J. Syst. Evol. Microbiol.">
        <title>The Global Catalogue of Microorganisms (GCM) 10K type strain sequencing project: providing services to taxonomists for standard genome sequencing and annotation.</title>
        <authorList>
            <consortium name="The Broad Institute Genomics Platform"/>
            <consortium name="The Broad Institute Genome Sequencing Center for Infectious Disease"/>
            <person name="Wu L."/>
            <person name="Ma J."/>
        </authorList>
    </citation>
    <scope>NUCLEOTIDE SEQUENCE [LARGE SCALE GENOMIC DNA]</scope>
    <source>
        <strain evidence="7">JCM 17986</strain>
    </source>
</reference>
<dbReference type="InterPro" id="IPR001647">
    <property type="entry name" value="HTH_TetR"/>
</dbReference>
<protein>
    <submittedName>
        <fullName evidence="6">TetR family transcriptional regulator</fullName>
    </submittedName>
</protein>
<gene>
    <name evidence="6" type="ORF">GCM10023205_52850</name>
</gene>
<comment type="caution">
    <text evidence="6">The sequence shown here is derived from an EMBL/GenBank/DDBJ whole genome shotgun (WGS) entry which is preliminary data.</text>
</comment>
<dbReference type="Gene3D" id="1.10.357.10">
    <property type="entry name" value="Tetracycline Repressor, domain 2"/>
    <property type="match status" value="1"/>
</dbReference>
<evidence type="ECO:0000256" key="2">
    <source>
        <dbReference type="ARBA" id="ARBA00023125"/>
    </source>
</evidence>
<organism evidence="6 7">
    <name type="scientific">Yinghuangia aomiensis</name>
    <dbReference type="NCBI Taxonomy" id="676205"/>
    <lineage>
        <taxon>Bacteria</taxon>
        <taxon>Bacillati</taxon>
        <taxon>Actinomycetota</taxon>
        <taxon>Actinomycetes</taxon>
        <taxon>Kitasatosporales</taxon>
        <taxon>Streptomycetaceae</taxon>
        <taxon>Yinghuangia</taxon>
    </lineage>
</organism>
<dbReference type="PROSITE" id="PS50977">
    <property type="entry name" value="HTH_TETR_2"/>
    <property type="match status" value="1"/>
</dbReference>